<dbReference type="InParanoid" id="A0A6P9C2A0"/>
<feature type="region of interest" description="Disordered" evidence="3">
    <location>
        <begin position="124"/>
        <end position="190"/>
    </location>
</feature>
<dbReference type="GO" id="GO:0003677">
    <property type="term" value="F:DNA binding"/>
    <property type="evidence" value="ECO:0007669"/>
    <property type="project" value="UniProtKB-KW"/>
</dbReference>
<feature type="compositionally biased region" description="Basic residues" evidence="3">
    <location>
        <begin position="176"/>
        <end position="190"/>
    </location>
</feature>
<dbReference type="OMA" id="SVRMVHE"/>
<dbReference type="Pfam" id="PF00538">
    <property type="entry name" value="Linker_histone"/>
    <property type="match status" value="1"/>
</dbReference>
<evidence type="ECO:0000256" key="3">
    <source>
        <dbReference type="SAM" id="MobiDB-lite"/>
    </source>
</evidence>
<dbReference type="SMART" id="SM00526">
    <property type="entry name" value="H15"/>
    <property type="match status" value="1"/>
</dbReference>
<keyword evidence="2" id="KW-0158">Chromosome</keyword>
<dbReference type="PROSITE" id="PS51504">
    <property type="entry name" value="H15"/>
    <property type="match status" value="1"/>
</dbReference>
<dbReference type="GO" id="GO:0000786">
    <property type="term" value="C:nucleosome"/>
    <property type="evidence" value="ECO:0007669"/>
    <property type="project" value="InterPro"/>
</dbReference>
<dbReference type="InterPro" id="IPR005818">
    <property type="entry name" value="Histone_H1/H5_H15"/>
</dbReference>
<evidence type="ECO:0000259" key="4">
    <source>
        <dbReference type="PROSITE" id="PS51504"/>
    </source>
</evidence>
<accession>A0A6P9C2A0</accession>
<dbReference type="CDD" id="cd00073">
    <property type="entry name" value="H15"/>
    <property type="match status" value="1"/>
</dbReference>
<organism evidence="5 6">
    <name type="scientific">Pantherophis guttatus</name>
    <name type="common">Corn snake</name>
    <name type="synonym">Elaphe guttata</name>
    <dbReference type="NCBI Taxonomy" id="94885"/>
    <lineage>
        <taxon>Eukaryota</taxon>
        <taxon>Metazoa</taxon>
        <taxon>Chordata</taxon>
        <taxon>Craniata</taxon>
        <taxon>Vertebrata</taxon>
        <taxon>Euteleostomi</taxon>
        <taxon>Lepidosauria</taxon>
        <taxon>Squamata</taxon>
        <taxon>Bifurcata</taxon>
        <taxon>Unidentata</taxon>
        <taxon>Episquamata</taxon>
        <taxon>Toxicofera</taxon>
        <taxon>Serpentes</taxon>
        <taxon>Colubroidea</taxon>
        <taxon>Colubridae</taxon>
        <taxon>Colubrinae</taxon>
        <taxon>Pantherophis</taxon>
    </lineage>
</organism>
<dbReference type="RefSeq" id="XP_034277592.1">
    <property type="nucleotide sequence ID" value="XM_034421701.2"/>
</dbReference>
<dbReference type="PRINTS" id="PR00624">
    <property type="entry name" value="HISTONEH5"/>
</dbReference>
<comment type="subcellular location">
    <subcellularLocation>
        <location evidence="2">Nucleus</location>
    </subcellularLocation>
</comment>
<dbReference type="InterPro" id="IPR036390">
    <property type="entry name" value="WH_DNA-bd_sf"/>
</dbReference>
<reference evidence="6" key="1">
    <citation type="submission" date="2025-08" db="UniProtKB">
        <authorList>
            <consortium name="RefSeq"/>
        </authorList>
    </citation>
    <scope>IDENTIFICATION</scope>
    <source>
        <tissue evidence="6">Blood</tissue>
    </source>
</reference>
<dbReference type="SUPFAM" id="SSF46785">
    <property type="entry name" value="Winged helix' DNA-binding domain"/>
    <property type="match status" value="1"/>
</dbReference>
<evidence type="ECO:0000256" key="1">
    <source>
        <dbReference type="ARBA" id="ARBA00023125"/>
    </source>
</evidence>
<feature type="domain" description="H15" evidence="4">
    <location>
        <begin position="58"/>
        <end position="131"/>
    </location>
</feature>
<keyword evidence="5" id="KW-1185">Reference proteome</keyword>
<keyword evidence="2" id="KW-0539">Nucleus</keyword>
<gene>
    <name evidence="6" type="primary">LOC117668016</name>
</gene>
<sequence length="190" mass="20792">MSLRQTEGCIYLQLLPNSFQYGLSVPSVRMVHEKRQGTAAETSTASTSTKETEKKKRVSGSLSQLILQVLEACNSRKGISLAALKKALIEAGYNLTKNNVRLKRELRNLVSNGVVIRVTGSGVSGSFKFGKNQPPKSKKATVKTAKGKKEPKKTRKKQPAVHKPKGLQGRKPSNSGRKRQVNKRPAGKAR</sequence>
<evidence type="ECO:0000256" key="2">
    <source>
        <dbReference type="RuleBase" id="RU003894"/>
    </source>
</evidence>
<evidence type="ECO:0000313" key="6">
    <source>
        <dbReference type="RefSeq" id="XP_034277592.1"/>
    </source>
</evidence>
<dbReference type="InterPro" id="IPR005819">
    <property type="entry name" value="H1/H5"/>
</dbReference>
<dbReference type="AlphaFoldDB" id="A0A6P9C2A0"/>
<evidence type="ECO:0000313" key="5">
    <source>
        <dbReference type="Proteomes" id="UP001652622"/>
    </source>
</evidence>
<feature type="region of interest" description="Disordered" evidence="3">
    <location>
        <begin position="34"/>
        <end position="56"/>
    </location>
</feature>
<protein>
    <submittedName>
        <fullName evidence="6">Histone H1.1-like</fullName>
    </submittedName>
</protein>
<dbReference type="GeneID" id="117668016"/>
<dbReference type="InterPro" id="IPR036388">
    <property type="entry name" value="WH-like_DNA-bd_sf"/>
</dbReference>
<feature type="compositionally biased region" description="Basic residues" evidence="3">
    <location>
        <begin position="136"/>
        <end position="165"/>
    </location>
</feature>
<dbReference type="GO" id="GO:0005634">
    <property type="term" value="C:nucleus"/>
    <property type="evidence" value="ECO:0007669"/>
    <property type="project" value="UniProtKB-SubCell"/>
</dbReference>
<name>A0A6P9C2A0_PANGU</name>
<dbReference type="KEGG" id="pgut:117668016"/>
<proteinExistence type="inferred from homology"/>
<comment type="similarity">
    <text evidence="2">Belongs to the histone H1/H5 family.</text>
</comment>
<dbReference type="GO" id="GO:0006334">
    <property type="term" value="P:nucleosome assembly"/>
    <property type="evidence" value="ECO:0007669"/>
    <property type="project" value="InterPro"/>
</dbReference>
<keyword evidence="1 2" id="KW-0238">DNA-binding</keyword>
<feature type="compositionally biased region" description="Low complexity" evidence="3">
    <location>
        <begin position="38"/>
        <end position="49"/>
    </location>
</feature>
<dbReference type="Proteomes" id="UP001652622">
    <property type="component" value="Unplaced"/>
</dbReference>
<dbReference type="Gene3D" id="1.10.10.10">
    <property type="entry name" value="Winged helix-like DNA-binding domain superfamily/Winged helix DNA-binding domain"/>
    <property type="match status" value="1"/>
</dbReference>
<dbReference type="GO" id="GO:0030527">
    <property type="term" value="F:structural constituent of chromatin"/>
    <property type="evidence" value="ECO:0007669"/>
    <property type="project" value="InterPro"/>
</dbReference>